<evidence type="ECO:0000256" key="1">
    <source>
        <dbReference type="SAM" id="Coils"/>
    </source>
</evidence>
<protein>
    <recommendedName>
        <fullName evidence="5">SyrB-like regulator</fullName>
    </recommendedName>
</protein>
<feature type="coiled-coil region" evidence="1">
    <location>
        <begin position="116"/>
        <end position="146"/>
    </location>
</feature>
<proteinExistence type="predicted"/>
<organism evidence="3 4">
    <name type="scientific">Rhizobium grahamii</name>
    <dbReference type="NCBI Taxonomy" id="1120045"/>
    <lineage>
        <taxon>Bacteria</taxon>
        <taxon>Pseudomonadati</taxon>
        <taxon>Pseudomonadota</taxon>
        <taxon>Alphaproteobacteria</taxon>
        <taxon>Hyphomicrobiales</taxon>
        <taxon>Rhizobiaceae</taxon>
        <taxon>Rhizobium/Agrobacterium group</taxon>
        <taxon>Rhizobium</taxon>
    </lineage>
</organism>
<dbReference type="EMBL" id="NAAC01000042">
    <property type="protein sequence ID" value="RDJ03590.1"/>
    <property type="molecule type" value="Genomic_DNA"/>
</dbReference>
<comment type="caution">
    <text evidence="3">The sequence shown here is derived from an EMBL/GenBank/DDBJ whole genome shotgun (WGS) entry which is preliminary data.</text>
</comment>
<dbReference type="Proteomes" id="UP000254939">
    <property type="component" value="Unassembled WGS sequence"/>
</dbReference>
<gene>
    <name evidence="3" type="ORF">B5K06_29815</name>
</gene>
<evidence type="ECO:0000313" key="4">
    <source>
        <dbReference type="Proteomes" id="UP000254939"/>
    </source>
</evidence>
<name>A0A370KG33_9HYPH</name>
<evidence type="ECO:0000313" key="3">
    <source>
        <dbReference type="EMBL" id="RDJ03590.1"/>
    </source>
</evidence>
<feature type="region of interest" description="Disordered" evidence="2">
    <location>
        <begin position="90"/>
        <end position="116"/>
    </location>
</feature>
<accession>A0A370KG33</accession>
<feature type="compositionally biased region" description="Low complexity" evidence="2">
    <location>
        <begin position="51"/>
        <end position="62"/>
    </location>
</feature>
<keyword evidence="1" id="KW-0175">Coiled coil</keyword>
<evidence type="ECO:0008006" key="5">
    <source>
        <dbReference type="Google" id="ProtNLM"/>
    </source>
</evidence>
<feature type="region of interest" description="Disordered" evidence="2">
    <location>
        <begin position="27"/>
        <end position="77"/>
    </location>
</feature>
<sequence length="154" mass="16453">MLTATAQSKHVSLIKEFHMADELNATVISGTAPGNAPKEKKTRAPRKPKTAAETAVSASVSEPAKKTRGRRKNAEKADAVVSVIPVAAKKAAPVKAVEKKQPAKRGPRKAEAAPAASDEFADLLKLEEENQKLRKALSEKLRAENADLRKKLGA</sequence>
<dbReference type="AlphaFoldDB" id="A0A370KG33"/>
<reference evidence="3 4" key="1">
    <citation type="submission" date="2017-03" db="EMBL/GenBank/DDBJ databases">
        <title>Genome analysis of Rhizobial strains effectives or ineffectives for nitrogen fixation isolated from bean seeds.</title>
        <authorList>
            <person name="Peralta H."/>
            <person name="Aguilar-Vera A."/>
            <person name="Mora Y."/>
            <person name="Vargas-Lagunas C."/>
            <person name="Girard L."/>
            <person name="Mora J."/>
        </authorList>
    </citation>
    <scope>NUCLEOTIDE SEQUENCE [LARGE SCALE GENOMIC DNA]</scope>
    <source>
        <strain evidence="3 4">CCGM3</strain>
    </source>
</reference>
<evidence type="ECO:0000256" key="2">
    <source>
        <dbReference type="SAM" id="MobiDB-lite"/>
    </source>
</evidence>
<feature type="compositionally biased region" description="Basic residues" evidence="2">
    <location>
        <begin position="40"/>
        <end position="49"/>
    </location>
</feature>